<evidence type="ECO:0000256" key="2">
    <source>
        <dbReference type="RuleBase" id="RU000363"/>
    </source>
</evidence>
<dbReference type="PRINTS" id="PR00081">
    <property type="entry name" value="GDHRDH"/>
</dbReference>
<evidence type="ECO:0000313" key="3">
    <source>
        <dbReference type="EMBL" id="KAJ8041978.1"/>
    </source>
</evidence>
<comment type="similarity">
    <text evidence="2">Belongs to the short-chain dehydrogenases/reductases (SDR) family.</text>
</comment>
<dbReference type="Pfam" id="PF14956">
    <property type="entry name" value="DUF4505"/>
    <property type="match status" value="1"/>
</dbReference>
<dbReference type="InterPro" id="IPR036291">
    <property type="entry name" value="NAD(P)-bd_dom_sf"/>
</dbReference>
<sequence>MRGNSCRLTSSNQSKMLPVTLKRSVRTGYLIAKRNISYVQGQSPEPKVREYFYYIDHQGQLFLDDTKVKNFITCFKDKKFLAFFFKRLKINNLENDYRSHFPYLSPCGRERNYIRCDDRPFVFTHILSRDNSEQDLLACNFCGDKLTVPLEPENIFMLPQSGRIYHPAPEKVYATMRDLTKKSALEEAAGDCLNKTLFIKELDVSKEDSVKKFSADILKSESKIDILINNAGYGQAGSFEHVSLEKSRDLFETNLFGAIHLTQQFIPSMKRQKSGHILFISSTVSTFGIPFCEIYTASKCAIDGIAESLAPTLALFNVKVTIICPGPVDTKFGPSMAMFDQNESDEETMAIRKQYLKNLQQIISGNIQTSQEVAKVIKEAIEADKPNFRYYTSEKDLKDARAKLADTTGNAAIQFINNTFFEGVKLSSL</sequence>
<dbReference type="EMBL" id="JAIZAY010000005">
    <property type="protein sequence ID" value="KAJ8041978.1"/>
    <property type="molecule type" value="Genomic_DNA"/>
</dbReference>
<comment type="caution">
    <text evidence="3">The sequence shown here is derived from an EMBL/GenBank/DDBJ whole genome shotgun (WGS) entry which is preliminary data.</text>
</comment>
<dbReference type="Gene3D" id="3.40.50.720">
    <property type="entry name" value="NAD(P)-binding Rossmann-like Domain"/>
    <property type="match status" value="1"/>
</dbReference>
<dbReference type="SUPFAM" id="SSF51735">
    <property type="entry name" value="NAD(P)-binding Rossmann-fold domains"/>
    <property type="match status" value="1"/>
</dbReference>
<dbReference type="Proteomes" id="UP001152320">
    <property type="component" value="Chromosome 5"/>
</dbReference>
<gene>
    <name evidence="3" type="ORF">HOLleu_12930</name>
</gene>
<evidence type="ECO:0000256" key="1">
    <source>
        <dbReference type="ARBA" id="ARBA00006322"/>
    </source>
</evidence>
<name>A0A9Q1CC25_HOLLE</name>
<dbReference type="PRINTS" id="PR00080">
    <property type="entry name" value="SDRFAMILY"/>
</dbReference>
<evidence type="ECO:0000313" key="4">
    <source>
        <dbReference type="Proteomes" id="UP001152320"/>
    </source>
</evidence>
<dbReference type="Pfam" id="PF00106">
    <property type="entry name" value="adh_short"/>
    <property type="match status" value="1"/>
</dbReference>
<proteinExistence type="inferred from homology"/>
<accession>A0A9Q1CC25</accession>
<reference evidence="3" key="1">
    <citation type="submission" date="2021-10" db="EMBL/GenBank/DDBJ databases">
        <title>Tropical sea cucumber genome reveals ecological adaptation and Cuvierian tubules defense mechanism.</title>
        <authorList>
            <person name="Chen T."/>
        </authorList>
    </citation>
    <scope>NUCLEOTIDE SEQUENCE</scope>
    <source>
        <strain evidence="3">Nanhai2018</strain>
        <tissue evidence="3">Muscle</tissue>
    </source>
</reference>
<dbReference type="InterPro" id="IPR028108">
    <property type="entry name" value="DUF4505"/>
</dbReference>
<dbReference type="OrthoDB" id="10260024at2759"/>
<dbReference type="AlphaFoldDB" id="A0A9Q1CC25"/>
<keyword evidence="4" id="KW-1185">Reference proteome</keyword>
<organism evidence="3 4">
    <name type="scientific">Holothuria leucospilota</name>
    <name type="common">Black long sea cucumber</name>
    <name type="synonym">Mertensiothuria leucospilota</name>
    <dbReference type="NCBI Taxonomy" id="206669"/>
    <lineage>
        <taxon>Eukaryota</taxon>
        <taxon>Metazoa</taxon>
        <taxon>Echinodermata</taxon>
        <taxon>Eleutherozoa</taxon>
        <taxon>Echinozoa</taxon>
        <taxon>Holothuroidea</taxon>
        <taxon>Aspidochirotacea</taxon>
        <taxon>Aspidochirotida</taxon>
        <taxon>Holothuriidae</taxon>
        <taxon>Holothuria</taxon>
    </lineage>
</organism>
<comment type="similarity">
    <text evidence="1">Belongs to the UPF0598 family.</text>
</comment>
<protein>
    <submittedName>
        <fullName evidence="3">UPF0598 protein C8orf82</fullName>
    </submittedName>
</protein>
<dbReference type="PANTHER" id="PTHR31449">
    <property type="entry name" value="UPF0598 PROTEIN C8ORF82"/>
    <property type="match status" value="1"/>
</dbReference>
<dbReference type="InterPro" id="IPR002347">
    <property type="entry name" value="SDR_fam"/>
</dbReference>
<dbReference type="PANTHER" id="PTHR31449:SF3">
    <property type="entry name" value="UPF0598 PROTEIN C8ORF82"/>
    <property type="match status" value="1"/>
</dbReference>